<protein>
    <submittedName>
        <fullName evidence="2">Uncharacterized protein</fullName>
    </submittedName>
</protein>
<keyword evidence="1" id="KW-0812">Transmembrane</keyword>
<gene>
    <name evidence="2" type="ORF">DM484_21725</name>
</gene>
<organism evidence="2 3">
    <name type="scientific">Candidatus Methylumidiphilus alinenensis</name>
    <dbReference type="NCBI Taxonomy" id="2202197"/>
    <lineage>
        <taxon>Bacteria</taxon>
        <taxon>Pseudomonadati</taxon>
        <taxon>Pseudomonadota</taxon>
        <taxon>Gammaproteobacteria</taxon>
        <taxon>Methylococcales</taxon>
        <taxon>Candidatus Methylumidiphilus</taxon>
    </lineage>
</organism>
<proteinExistence type="predicted"/>
<reference evidence="2 3" key="1">
    <citation type="journal article" date="2018" name="Aquat. Microb. Ecol.">
        <title>Gammaproteobacterial methanotrophs dominate.</title>
        <authorList>
            <person name="Rissanen A.J."/>
            <person name="Saarenheimo J."/>
            <person name="Tiirola M."/>
            <person name="Peura S."/>
            <person name="Aalto S.L."/>
            <person name="Karvinen A."/>
            <person name="Nykanen H."/>
        </authorList>
    </citation>
    <scope>NUCLEOTIDE SEQUENCE [LARGE SCALE GENOMIC DNA]</scope>
    <source>
        <strain evidence="2">AMbin10</strain>
    </source>
</reference>
<evidence type="ECO:0000313" key="2">
    <source>
        <dbReference type="EMBL" id="PZN74188.1"/>
    </source>
</evidence>
<keyword evidence="1" id="KW-1133">Transmembrane helix</keyword>
<feature type="transmembrane region" description="Helical" evidence="1">
    <location>
        <begin position="243"/>
        <end position="263"/>
    </location>
</feature>
<dbReference type="EMBL" id="QJPH01000435">
    <property type="protein sequence ID" value="PZN74188.1"/>
    <property type="molecule type" value="Genomic_DNA"/>
</dbReference>
<sequence>MILPSFRQDRRGGKSVKPRIQVLEIRHRDRPDGEPIAWLLVEREETYVRDPEDNSVSEASIRISYQRIAAKHSRFGSSGKGEFQGGYSKRFNAVSLTSSSTSSEGVVCLGLAGLEGQRIGTYLMNEIVEWAKQWPEYSVNSIQHVAKHVYGFYEQFGLEFDHADTYRQEGQSRPVQAGQLKTVDTWKQNISEHTMLDHLADVLHAKEFASYELEARNRACDSLKEELLRAKEHPFWWVIKNVYSTYIGPVLLALLVTVVWLQIKK</sequence>
<evidence type="ECO:0000313" key="3">
    <source>
        <dbReference type="Proteomes" id="UP000249396"/>
    </source>
</evidence>
<dbReference type="Proteomes" id="UP000249396">
    <property type="component" value="Unassembled WGS sequence"/>
</dbReference>
<keyword evidence="1" id="KW-0472">Membrane</keyword>
<evidence type="ECO:0000256" key="1">
    <source>
        <dbReference type="SAM" id="Phobius"/>
    </source>
</evidence>
<name>A0A2W4R224_9GAMM</name>
<comment type="caution">
    <text evidence="2">The sequence shown here is derived from an EMBL/GenBank/DDBJ whole genome shotgun (WGS) entry which is preliminary data.</text>
</comment>
<dbReference type="AlphaFoldDB" id="A0A2W4R224"/>
<accession>A0A2W4R224</accession>